<reference evidence="3" key="1">
    <citation type="submission" date="2018-08" db="EMBL/GenBank/DDBJ databases">
        <authorList>
            <person name="Rossello M."/>
        </authorList>
    </citation>
    <scope>NUCLEOTIDE SEQUENCE [LARGE SCALE GENOMIC DNA]</scope>
    <source>
        <strain evidence="3">cv. Chinese Spring</strain>
    </source>
</reference>
<evidence type="ECO:0000256" key="1">
    <source>
        <dbReference type="ARBA" id="ARBA00022679"/>
    </source>
</evidence>
<protein>
    <submittedName>
        <fullName evidence="3">Uncharacterized protein</fullName>
    </submittedName>
</protein>
<organism evidence="3">
    <name type="scientific">Triticum aestivum</name>
    <name type="common">Wheat</name>
    <dbReference type="NCBI Taxonomy" id="4565"/>
    <lineage>
        <taxon>Eukaryota</taxon>
        <taxon>Viridiplantae</taxon>
        <taxon>Streptophyta</taxon>
        <taxon>Embryophyta</taxon>
        <taxon>Tracheophyta</taxon>
        <taxon>Spermatophyta</taxon>
        <taxon>Magnoliopsida</taxon>
        <taxon>Liliopsida</taxon>
        <taxon>Poales</taxon>
        <taxon>Poaceae</taxon>
        <taxon>BOP clade</taxon>
        <taxon>Pooideae</taxon>
        <taxon>Triticodae</taxon>
        <taxon>Triticeae</taxon>
        <taxon>Triticinae</taxon>
        <taxon>Triticum</taxon>
    </lineage>
</organism>
<dbReference type="OrthoDB" id="1862401at2759"/>
<dbReference type="Gramene" id="TraesCS6A02G003100.1">
    <property type="protein sequence ID" value="TraesCS6A02G003100.1"/>
    <property type="gene ID" value="TraesCS6A02G003100"/>
</dbReference>
<dbReference type="STRING" id="4565.A0A3B6NJ69"/>
<sequence>MALPCPQLIVLETAVVAPLPAGVLETSLPLTFLDIIWLNSPPVERLFFYRLSPCNRGHVLSNLKTSLSQALHAFYPLAGRLRLTPGTADRYELHYDPGDSVAFTVAEYEVDVDELAVDGPREVAKILPLVPTLRASEGAPLALQATVLRGGLAVGMVLHHAACDGASSTRFLHTWAEAAAGAAAMQLQPTPVMNRRLVKDPSSFYRSTTSAKSRGQWEFVKMSNNKLLATFTLSKQDIQRIKEVVLVASGEARAPPPRCSSLVATLGFIWSCYQRAKDDDEAIRGGHTTYIAISVNHRSRMKPDPIPNDYFGNCIGPAMQGAPKAQLVAAAASGLLVACTAVATAIEESSGTSRFKLSELWGKKIREAVVSGGDLLTAARSPRFRVYDVDFGFGRPAKVEIVSVARTGAMAVAESRGRNAGDGLEVGISLRPDGMRRFQKCFDDAIAWLHHHEIS</sequence>
<dbReference type="SMR" id="A0A3B6NJ69"/>
<dbReference type="OMA" id="CDIFWFK"/>
<dbReference type="Proteomes" id="UP000019116">
    <property type="component" value="Chromosome 6A"/>
</dbReference>
<name>A0A3B6NJ69_WHEAT</name>
<keyword evidence="4" id="KW-1185">Reference proteome</keyword>
<dbReference type="GO" id="GO:0016747">
    <property type="term" value="F:acyltransferase activity, transferring groups other than amino-acyl groups"/>
    <property type="evidence" value="ECO:0007669"/>
    <property type="project" value="UniProtKB-ARBA"/>
</dbReference>
<dbReference type="InterPro" id="IPR023213">
    <property type="entry name" value="CAT-like_dom_sf"/>
</dbReference>
<dbReference type="EnsemblPlants" id="TraesCS6A02G003100.1">
    <property type="protein sequence ID" value="TraesCS6A02G003100.1"/>
    <property type="gene ID" value="TraesCS6A02G003100"/>
</dbReference>
<reference evidence="3" key="2">
    <citation type="submission" date="2018-10" db="UniProtKB">
        <authorList>
            <consortium name="EnsemblPlants"/>
        </authorList>
    </citation>
    <scope>IDENTIFICATION</scope>
</reference>
<evidence type="ECO:0000256" key="2">
    <source>
        <dbReference type="ARBA" id="ARBA00023315"/>
    </source>
</evidence>
<proteinExistence type="predicted"/>
<dbReference type="Gramene" id="TraesCS6A03G0001200.1">
    <property type="protein sequence ID" value="TraesCS6A03G0001200.1.CDS"/>
    <property type="gene ID" value="TraesCS6A03G0001200"/>
</dbReference>
<dbReference type="Pfam" id="PF02458">
    <property type="entry name" value="Transferase"/>
    <property type="match status" value="1"/>
</dbReference>
<accession>A0A3B6NJ69</accession>
<dbReference type="InterPro" id="IPR051504">
    <property type="entry name" value="Plant_metabolite_acyltrans"/>
</dbReference>
<dbReference type="PANTHER" id="PTHR31625">
    <property type="match status" value="1"/>
</dbReference>
<keyword evidence="2" id="KW-0012">Acyltransferase</keyword>
<dbReference type="AlphaFoldDB" id="A0A3B6NJ69"/>
<dbReference type="Gene3D" id="3.30.559.10">
    <property type="entry name" value="Chloramphenicol acetyltransferase-like domain"/>
    <property type="match status" value="2"/>
</dbReference>
<keyword evidence="1" id="KW-0808">Transferase</keyword>
<evidence type="ECO:0000313" key="3">
    <source>
        <dbReference type="EnsemblPlants" id="TraesCS6A02G003100.1"/>
    </source>
</evidence>
<evidence type="ECO:0000313" key="4">
    <source>
        <dbReference type="Proteomes" id="UP000019116"/>
    </source>
</evidence>